<dbReference type="Proteomes" id="UP001501237">
    <property type="component" value="Unassembled WGS sequence"/>
</dbReference>
<reference evidence="7" key="1">
    <citation type="journal article" date="2019" name="Int. J. Syst. Evol. Microbiol.">
        <title>The Global Catalogue of Microorganisms (GCM) 10K type strain sequencing project: providing services to taxonomists for standard genome sequencing and annotation.</title>
        <authorList>
            <consortium name="The Broad Institute Genomics Platform"/>
            <consortium name="The Broad Institute Genome Sequencing Center for Infectious Disease"/>
            <person name="Wu L."/>
            <person name="Ma J."/>
        </authorList>
    </citation>
    <scope>NUCLEOTIDE SEQUENCE [LARGE SCALE GENOMIC DNA]</scope>
    <source>
        <strain evidence="7">JCM 9377</strain>
    </source>
</reference>
<evidence type="ECO:0000256" key="3">
    <source>
        <dbReference type="ARBA" id="ARBA00023163"/>
    </source>
</evidence>
<dbReference type="RefSeq" id="WP_344839312.1">
    <property type="nucleotide sequence ID" value="NZ_BAAAUV010000045.1"/>
</dbReference>
<dbReference type="PROSITE" id="PS00622">
    <property type="entry name" value="HTH_LUXR_1"/>
    <property type="match status" value="1"/>
</dbReference>
<protein>
    <recommendedName>
        <fullName evidence="5">HTH luxR-type domain-containing protein</fullName>
    </recommendedName>
</protein>
<dbReference type="InterPro" id="IPR000792">
    <property type="entry name" value="Tscrpt_reg_LuxR_C"/>
</dbReference>
<proteinExistence type="predicted"/>
<dbReference type="InterPro" id="IPR036388">
    <property type="entry name" value="WH-like_DNA-bd_sf"/>
</dbReference>
<keyword evidence="2" id="KW-0238">DNA-binding</keyword>
<sequence length="96" mass="10048">MIRIALAAAPAVPAPRSDAAAAPGARARIQPVTPPSSLTQREREITALIARGLSNKAIAEELVISPATVARHVTNILTKLGFTSRSQVAAWSVERA</sequence>
<feature type="domain" description="HTH luxR-type" evidence="5">
    <location>
        <begin position="31"/>
        <end position="96"/>
    </location>
</feature>
<feature type="compositionally biased region" description="Low complexity" evidence="4">
    <location>
        <begin position="16"/>
        <end position="28"/>
    </location>
</feature>
<evidence type="ECO:0000313" key="7">
    <source>
        <dbReference type="Proteomes" id="UP001501237"/>
    </source>
</evidence>
<keyword evidence="3" id="KW-0804">Transcription</keyword>
<dbReference type="Pfam" id="PF00196">
    <property type="entry name" value="GerE"/>
    <property type="match status" value="1"/>
</dbReference>
<comment type="caution">
    <text evidence="6">The sequence shown here is derived from an EMBL/GenBank/DDBJ whole genome shotgun (WGS) entry which is preliminary data.</text>
</comment>
<evidence type="ECO:0000313" key="6">
    <source>
        <dbReference type="EMBL" id="GAA3241364.1"/>
    </source>
</evidence>
<dbReference type="CDD" id="cd06170">
    <property type="entry name" value="LuxR_C_like"/>
    <property type="match status" value="1"/>
</dbReference>
<organism evidence="6 7">
    <name type="scientific">Actinocorallia longicatena</name>
    <dbReference type="NCBI Taxonomy" id="111803"/>
    <lineage>
        <taxon>Bacteria</taxon>
        <taxon>Bacillati</taxon>
        <taxon>Actinomycetota</taxon>
        <taxon>Actinomycetes</taxon>
        <taxon>Streptosporangiales</taxon>
        <taxon>Thermomonosporaceae</taxon>
        <taxon>Actinocorallia</taxon>
    </lineage>
</organism>
<dbReference type="PANTHER" id="PTHR44688">
    <property type="entry name" value="DNA-BINDING TRANSCRIPTIONAL ACTIVATOR DEVR_DOSR"/>
    <property type="match status" value="1"/>
</dbReference>
<dbReference type="EMBL" id="BAAAUV010000045">
    <property type="protein sequence ID" value="GAA3241364.1"/>
    <property type="molecule type" value="Genomic_DNA"/>
</dbReference>
<dbReference type="InterPro" id="IPR016032">
    <property type="entry name" value="Sig_transdc_resp-reg_C-effctor"/>
</dbReference>
<feature type="region of interest" description="Disordered" evidence="4">
    <location>
        <begin position="16"/>
        <end position="39"/>
    </location>
</feature>
<dbReference type="PRINTS" id="PR00038">
    <property type="entry name" value="HTHLUXR"/>
</dbReference>
<evidence type="ECO:0000256" key="1">
    <source>
        <dbReference type="ARBA" id="ARBA00023015"/>
    </source>
</evidence>
<evidence type="ECO:0000259" key="5">
    <source>
        <dbReference type="PROSITE" id="PS50043"/>
    </source>
</evidence>
<name>A0ABP6QPA3_9ACTN</name>
<dbReference type="SMART" id="SM00421">
    <property type="entry name" value="HTH_LUXR"/>
    <property type="match status" value="1"/>
</dbReference>
<keyword evidence="7" id="KW-1185">Reference proteome</keyword>
<gene>
    <name evidence="6" type="ORF">GCM10010468_78550</name>
</gene>
<evidence type="ECO:0000256" key="2">
    <source>
        <dbReference type="ARBA" id="ARBA00023125"/>
    </source>
</evidence>
<dbReference type="PANTHER" id="PTHR44688:SF16">
    <property type="entry name" value="DNA-BINDING TRANSCRIPTIONAL ACTIVATOR DEVR_DOSR"/>
    <property type="match status" value="1"/>
</dbReference>
<keyword evidence="1" id="KW-0805">Transcription regulation</keyword>
<dbReference type="SUPFAM" id="SSF46894">
    <property type="entry name" value="C-terminal effector domain of the bipartite response regulators"/>
    <property type="match status" value="1"/>
</dbReference>
<dbReference type="Gene3D" id="1.10.10.10">
    <property type="entry name" value="Winged helix-like DNA-binding domain superfamily/Winged helix DNA-binding domain"/>
    <property type="match status" value="1"/>
</dbReference>
<accession>A0ABP6QPA3</accession>
<dbReference type="PROSITE" id="PS50043">
    <property type="entry name" value="HTH_LUXR_2"/>
    <property type="match status" value="1"/>
</dbReference>
<evidence type="ECO:0000256" key="4">
    <source>
        <dbReference type="SAM" id="MobiDB-lite"/>
    </source>
</evidence>